<dbReference type="AlphaFoldDB" id="A0A8K0FVZ7"/>
<evidence type="ECO:0000256" key="6">
    <source>
        <dbReference type="ARBA" id="ARBA00023054"/>
    </source>
</evidence>
<keyword evidence="7" id="KW-0969">Cilium</keyword>
<proteinExistence type="inferred from homology"/>
<dbReference type="InterPro" id="IPR023379">
    <property type="entry name" value="BART_dom"/>
</dbReference>
<evidence type="ECO:0000256" key="5">
    <source>
        <dbReference type="ARBA" id="ARBA00022490"/>
    </source>
</evidence>
<evidence type="ECO:0000256" key="10">
    <source>
        <dbReference type="SAM" id="MobiDB-lite"/>
    </source>
</evidence>
<feature type="region of interest" description="Disordered" evidence="10">
    <location>
        <begin position="220"/>
        <end position="261"/>
    </location>
</feature>
<dbReference type="EMBL" id="VTPC01091054">
    <property type="protein sequence ID" value="KAF2879945.1"/>
    <property type="molecule type" value="Genomic_DNA"/>
</dbReference>
<evidence type="ECO:0000259" key="11">
    <source>
        <dbReference type="Pfam" id="PF11527"/>
    </source>
</evidence>
<feature type="compositionally biased region" description="Basic and acidic residues" evidence="10">
    <location>
        <begin position="227"/>
        <end position="249"/>
    </location>
</feature>
<keyword evidence="6" id="KW-0175">Coiled coil</keyword>
<evidence type="ECO:0000313" key="13">
    <source>
        <dbReference type="Proteomes" id="UP000801492"/>
    </source>
</evidence>
<evidence type="ECO:0000256" key="9">
    <source>
        <dbReference type="ARBA" id="ARBA00031593"/>
    </source>
</evidence>
<organism evidence="12 13">
    <name type="scientific">Ignelater luminosus</name>
    <name type="common">Cucubano</name>
    <name type="synonym">Pyrophorus luminosus</name>
    <dbReference type="NCBI Taxonomy" id="2038154"/>
    <lineage>
        <taxon>Eukaryota</taxon>
        <taxon>Metazoa</taxon>
        <taxon>Ecdysozoa</taxon>
        <taxon>Arthropoda</taxon>
        <taxon>Hexapoda</taxon>
        <taxon>Insecta</taxon>
        <taxon>Pterygota</taxon>
        <taxon>Neoptera</taxon>
        <taxon>Endopterygota</taxon>
        <taxon>Coleoptera</taxon>
        <taxon>Polyphaga</taxon>
        <taxon>Elateriformia</taxon>
        <taxon>Elateroidea</taxon>
        <taxon>Elateridae</taxon>
        <taxon>Agrypninae</taxon>
        <taxon>Pyrophorini</taxon>
        <taxon>Ignelater</taxon>
    </lineage>
</organism>
<evidence type="ECO:0000256" key="7">
    <source>
        <dbReference type="ARBA" id="ARBA00023069"/>
    </source>
</evidence>
<evidence type="ECO:0000256" key="1">
    <source>
        <dbReference type="ARBA" id="ARBA00004138"/>
    </source>
</evidence>
<evidence type="ECO:0000256" key="4">
    <source>
        <dbReference type="ARBA" id="ARBA00021815"/>
    </source>
</evidence>
<dbReference type="InterPro" id="IPR038888">
    <property type="entry name" value="CFAP36"/>
</dbReference>
<accession>A0A8K0FVZ7</accession>
<dbReference type="PANTHER" id="PTHR21532:SF0">
    <property type="entry name" value="CILIA- AND FLAGELLA-ASSOCIATED PROTEIN 36"/>
    <property type="match status" value="1"/>
</dbReference>
<name>A0A8K0FVZ7_IGNLU</name>
<comment type="caution">
    <text evidence="12">The sequence shown here is derived from an EMBL/GenBank/DDBJ whole genome shotgun (WGS) entry which is preliminary data.</text>
</comment>
<dbReference type="Pfam" id="PF11527">
    <property type="entry name" value="ARL2_Bind_BART"/>
    <property type="match status" value="1"/>
</dbReference>
<keyword evidence="5" id="KW-0963">Cytoplasm</keyword>
<protein>
    <recommendedName>
        <fullName evidence="4">Cilia- and flagella-associated protein 36</fullName>
    </recommendedName>
    <alternativeName>
        <fullName evidence="9">Coiled-coil domain-containing protein 104</fullName>
    </alternativeName>
</protein>
<comment type="similarity">
    <text evidence="3">Belongs to the CFAP36 family.</text>
</comment>
<evidence type="ECO:0000256" key="2">
    <source>
        <dbReference type="ARBA" id="ARBA00004496"/>
    </source>
</evidence>
<evidence type="ECO:0000313" key="12">
    <source>
        <dbReference type="EMBL" id="KAF2879945.1"/>
    </source>
</evidence>
<evidence type="ECO:0000256" key="3">
    <source>
        <dbReference type="ARBA" id="ARBA00007460"/>
    </source>
</evidence>
<keyword evidence="8" id="KW-0966">Cell projection</keyword>
<dbReference type="PANTHER" id="PTHR21532">
    <property type="entry name" value="PHOSPHODIESTERASE HL"/>
    <property type="match status" value="1"/>
</dbReference>
<dbReference type="InterPro" id="IPR042541">
    <property type="entry name" value="BART_sf"/>
</dbReference>
<dbReference type="GO" id="GO:0097546">
    <property type="term" value="C:ciliary base"/>
    <property type="evidence" value="ECO:0007669"/>
    <property type="project" value="TreeGrafter"/>
</dbReference>
<evidence type="ECO:0000256" key="8">
    <source>
        <dbReference type="ARBA" id="ARBA00023273"/>
    </source>
</evidence>
<reference evidence="12" key="1">
    <citation type="submission" date="2019-08" db="EMBL/GenBank/DDBJ databases">
        <title>The genome of the North American firefly Photinus pyralis.</title>
        <authorList>
            <consortium name="Photinus pyralis genome working group"/>
            <person name="Fallon T.R."/>
            <person name="Sander Lower S.E."/>
            <person name="Weng J.-K."/>
        </authorList>
    </citation>
    <scope>NUCLEOTIDE SEQUENCE</scope>
    <source>
        <strain evidence="12">TRF0915ILg1</strain>
        <tissue evidence="12">Whole body</tissue>
    </source>
</reference>
<dbReference type="GO" id="GO:0005930">
    <property type="term" value="C:axoneme"/>
    <property type="evidence" value="ECO:0007669"/>
    <property type="project" value="TreeGrafter"/>
</dbReference>
<dbReference type="Gene3D" id="1.20.1520.10">
    <property type="entry name" value="ADP-ribosylation factor-like 2-binding protein, domain"/>
    <property type="match status" value="1"/>
</dbReference>
<keyword evidence="13" id="KW-1185">Reference proteome</keyword>
<feature type="domain" description="BART" evidence="11">
    <location>
        <begin position="6"/>
        <end position="121"/>
    </location>
</feature>
<gene>
    <name evidence="12" type="ORF">ILUMI_26233</name>
</gene>
<comment type="subcellular location">
    <subcellularLocation>
        <location evidence="1">Cell projection</location>
        <location evidence="1">Cilium</location>
    </subcellularLocation>
    <subcellularLocation>
        <location evidence="2">Cytoplasm</location>
    </subcellularLocation>
</comment>
<feature type="region of interest" description="Disordered" evidence="10">
    <location>
        <begin position="139"/>
        <end position="162"/>
    </location>
</feature>
<dbReference type="OrthoDB" id="272687at2759"/>
<sequence length="357" mass="41272">MEENDSSWVFDSLVCFLNGPVWNAPLQSFIEEKSLIFEANSSDNPEYHKIFEEYKNLVDLMLGSYMEDIGITPSQFEEACNRGQLEFVPKHFDHSLFEQIWAANDYEMFKRMMAQRNVELQLQALELIEQKYGVTPQSFIPHKGPQPHITGETTAEISPETHEKTNDLEEEIMEEVIKQFPYDDDTTSQQESAKVDEEVQYLKEERQILKEALKSIEEYSKAQGAKSKQEKSEENLEDKSKKDEVKESIEAPTQEEIAFDKKPISTEIDRIELKKRQEYLRAQRDKLVALKKEARKKHLDVDNSLNEKVKGRPKSAKVAEAVMAGDSAANIEHQQLQVRKVLAERLRSEVIGNKDDN</sequence>
<dbReference type="Proteomes" id="UP000801492">
    <property type="component" value="Unassembled WGS sequence"/>
</dbReference>